<dbReference type="Proteomes" id="UP000471640">
    <property type="component" value="Unassembled WGS sequence"/>
</dbReference>
<sequence>MRPLFRSRNKILGRESSEAEIEYLSSDNAFKG</sequence>
<gene>
    <name evidence="1" type="ORF">G3480_25470</name>
</gene>
<keyword evidence="2" id="KW-1185">Reference proteome</keyword>
<evidence type="ECO:0000313" key="1">
    <source>
        <dbReference type="EMBL" id="NEX23585.1"/>
    </source>
</evidence>
<proteinExistence type="predicted"/>
<reference evidence="2" key="1">
    <citation type="journal article" date="2020" name="Microbiol. Resour. Announc.">
        <title>Draft Genome Sequences of Thiorhodococcus mannitoliphagus and Thiorhodococcus minor, Purple Sulfur Photosynthetic Bacteria in the Gammaproteobacterial Family Chromatiaceae.</title>
        <authorList>
            <person name="Aviles F.A."/>
            <person name="Meyer T.E."/>
            <person name="Kyndt J.A."/>
        </authorList>
    </citation>
    <scope>NUCLEOTIDE SEQUENCE [LARGE SCALE GENOMIC DNA]</scope>
    <source>
        <strain evidence="2">DSM 18266</strain>
    </source>
</reference>
<accession>A0A6P1E7W3</accession>
<protein>
    <submittedName>
        <fullName evidence="1">DUF924 domain-containing protein</fullName>
    </submittedName>
</protein>
<reference evidence="1 2" key="2">
    <citation type="submission" date="2020-02" db="EMBL/GenBank/DDBJ databases">
        <title>Genome sequences of Thiorhodococcus mannitoliphagus and Thiorhodococcus minor, purple sulfur photosynthetic bacteria in the gammaproteobacterial family, Chromatiaceae.</title>
        <authorList>
            <person name="Aviles F.A."/>
            <person name="Meyer T.E."/>
            <person name="Kyndt J.A."/>
        </authorList>
    </citation>
    <scope>NUCLEOTIDE SEQUENCE [LARGE SCALE GENOMIC DNA]</scope>
    <source>
        <strain evidence="1 2">DSM 18266</strain>
    </source>
</reference>
<dbReference type="EMBL" id="JAAIJR010000243">
    <property type="protein sequence ID" value="NEX23585.1"/>
    <property type="molecule type" value="Genomic_DNA"/>
</dbReference>
<name>A0A6P1E7W3_9GAMM</name>
<comment type="caution">
    <text evidence="1">The sequence shown here is derived from an EMBL/GenBank/DDBJ whole genome shotgun (WGS) entry which is preliminary data.</text>
</comment>
<dbReference type="AlphaFoldDB" id="A0A6P1E7W3"/>
<evidence type="ECO:0000313" key="2">
    <source>
        <dbReference type="Proteomes" id="UP000471640"/>
    </source>
</evidence>
<organism evidence="1 2">
    <name type="scientific">Thiorhodococcus mannitoliphagus</name>
    <dbReference type="NCBI Taxonomy" id="329406"/>
    <lineage>
        <taxon>Bacteria</taxon>
        <taxon>Pseudomonadati</taxon>
        <taxon>Pseudomonadota</taxon>
        <taxon>Gammaproteobacteria</taxon>
        <taxon>Chromatiales</taxon>
        <taxon>Chromatiaceae</taxon>
        <taxon>Thiorhodococcus</taxon>
    </lineage>
</organism>